<sequence>MSNLLLFLWRNDHENGKTTVTTLQKYVHLRKESEKNVVLSPHKICRYTIMRLTKNVAREKIKCFKR</sequence>
<accession>A0A3M7TQN5</accession>
<protein>
    <submittedName>
        <fullName evidence="1">Uncharacterized protein</fullName>
    </submittedName>
</protein>
<proteinExistence type="predicted"/>
<name>A0A3M7TQN5_9BACI</name>
<dbReference type="AlphaFoldDB" id="A0A3M7TQN5"/>
<comment type="caution">
    <text evidence="1">The sequence shown here is derived from an EMBL/GenBank/DDBJ whole genome shotgun (WGS) entry which is preliminary data.</text>
</comment>
<keyword evidence="2" id="KW-1185">Reference proteome</keyword>
<dbReference type="EMBL" id="RHIB01000002">
    <property type="protein sequence ID" value="RNA67884.1"/>
    <property type="molecule type" value="Genomic_DNA"/>
</dbReference>
<gene>
    <name evidence="1" type="ORF">EBO34_14370</name>
</gene>
<reference evidence="1 2" key="1">
    <citation type="submission" date="2018-10" db="EMBL/GenBank/DDBJ databases">
        <title>Bacillus Keqinensis sp. nov., a moderately halophilic bacterium isolated from a saline-alkaline lake.</title>
        <authorList>
            <person name="Wang H."/>
        </authorList>
    </citation>
    <scope>NUCLEOTIDE SEQUENCE [LARGE SCALE GENOMIC DNA]</scope>
    <source>
        <strain evidence="1 2">KQ-3</strain>
    </source>
</reference>
<organism evidence="1 2">
    <name type="scientific">Alteribacter keqinensis</name>
    <dbReference type="NCBI Taxonomy" id="2483800"/>
    <lineage>
        <taxon>Bacteria</taxon>
        <taxon>Bacillati</taxon>
        <taxon>Bacillota</taxon>
        <taxon>Bacilli</taxon>
        <taxon>Bacillales</taxon>
        <taxon>Bacillaceae</taxon>
        <taxon>Alteribacter</taxon>
    </lineage>
</organism>
<evidence type="ECO:0000313" key="1">
    <source>
        <dbReference type="EMBL" id="RNA67884.1"/>
    </source>
</evidence>
<dbReference type="Proteomes" id="UP000278746">
    <property type="component" value="Unassembled WGS sequence"/>
</dbReference>
<evidence type="ECO:0000313" key="2">
    <source>
        <dbReference type="Proteomes" id="UP000278746"/>
    </source>
</evidence>